<keyword evidence="4" id="KW-1185">Reference proteome</keyword>
<gene>
    <name evidence="3" type="ORF">CRG98_003377</name>
</gene>
<dbReference type="AlphaFoldDB" id="A0A2I0L818"/>
<reference evidence="3 4" key="1">
    <citation type="submission" date="2017-11" db="EMBL/GenBank/DDBJ databases">
        <title>De-novo sequencing of pomegranate (Punica granatum L.) genome.</title>
        <authorList>
            <person name="Akparov Z."/>
            <person name="Amiraslanov A."/>
            <person name="Hajiyeva S."/>
            <person name="Abbasov M."/>
            <person name="Kaur K."/>
            <person name="Hamwieh A."/>
            <person name="Solovyev V."/>
            <person name="Salamov A."/>
            <person name="Braich B."/>
            <person name="Kosarev P."/>
            <person name="Mahmoud A."/>
            <person name="Hajiyev E."/>
            <person name="Babayeva S."/>
            <person name="Izzatullayeva V."/>
            <person name="Mammadov A."/>
            <person name="Mammadov A."/>
            <person name="Sharifova S."/>
            <person name="Ojaghi J."/>
            <person name="Eynullazada K."/>
            <person name="Bayramov B."/>
            <person name="Abdulazimova A."/>
            <person name="Shahmuradov I."/>
        </authorList>
    </citation>
    <scope>NUCLEOTIDE SEQUENCE [LARGE SCALE GENOMIC DNA]</scope>
    <source>
        <strain evidence="4">cv. AG2017</strain>
        <tissue evidence="3">Leaf</tissue>
    </source>
</reference>
<evidence type="ECO:0000313" key="4">
    <source>
        <dbReference type="Proteomes" id="UP000233551"/>
    </source>
</evidence>
<feature type="domain" description="Glyoxal oxidase N-terminal" evidence="1">
    <location>
        <begin position="109"/>
        <end position="500"/>
    </location>
</feature>
<dbReference type="SUPFAM" id="SSF81296">
    <property type="entry name" value="E set domains"/>
    <property type="match status" value="1"/>
</dbReference>
<dbReference type="InterPro" id="IPR011043">
    <property type="entry name" value="Gal_Oxase/kelch_b-propeller"/>
</dbReference>
<organism evidence="3 4">
    <name type="scientific">Punica granatum</name>
    <name type="common">Pomegranate</name>
    <dbReference type="NCBI Taxonomy" id="22663"/>
    <lineage>
        <taxon>Eukaryota</taxon>
        <taxon>Viridiplantae</taxon>
        <taxon>Streptophyta</taxon>
        <taxon>Embryophyta</taxon>
        <taxon>Tracheophyta</taxon>
        <taxon>Spermatophyta</taxon>
        <taxon>Magnoliopsida</taxon>
        <taxon>eudicotyledons</taxon>
        <taxon>Gunneridae</taxon>
        <taxon>Pentapetalae</taxon>
        <taxon>rosids</taxon>
        <taxon>malvids</taxon>
        <taxon>Myrtales</taxon>
        <taxon>Lythraceae</taxon>
        <taxon>Punica</taxon>
    </lineage>
</organism>
<dbReference type="STRING" id="22663.A0A2I0L818"/>
<comment type="caution">
    <text evidence="3">The sequence shown here is derived from an EMBL/GenBank/DDBJ whole genome shotgun (WGS) entry which is preliminary data.</text>
</comment>
<evidence type="ECO:0000259" key="2">
    <source>
        <dbReference type="Pfam" id="PF09118"/>
    </source>
</evidence>
<dbReference type="InterPro" id="IPR009880">
    <property type="entry name" value="Glyoxal_oxidase_N"/>
</dbReference>
<dbReference type="EMBL" id="PGOL01000126">
    <property type="protein sequence ID" value="PKI76266.1"/>
    <property type="molecule type" value="Genomic_DNA"/>
</dbReference>
<dbReference type="CDD" id="cd02851">
    <property type="entry name" value="E_set_GO_C"/>
    <property type="match status" value="1"/>
</dbReference>
<accession>A0A2I0L818</accession>
<sequence>MAVVSMIRRTVFLLPLFFVFSQGFKIDFGFNPQRLIDDMSKRFFIGNDGGLKGDAGKLEYQEDAVNGEKGGFVVPDASDFFQDMDKSEFQTNYAGEWELILDNSGVSAMHLQLMPHNEVVIFDSTGLGPSKLALPPFSPCPLGPDGKPDCWAHAVAYNIETQQLRPLHVITDPWCSSGGLAVDGSLVSTGGFYSGLKSVRVIEPCSTCDWNKDTADVLGSPRWYATQAKLEDGSFFVIGGRKAYNYEYVTANGQANGQLILSTFMDETTDLDENNLYPFVHLLPDGNLFIFANSRSILFNPRTNQVIKEFPRLRGGSRNYPASGMSALLPIRLDENNKPKEIQVMVCGGAQPKAYGLADPERKGGRVLLNALQDCGRLVVSDPNPNWMREKMPSRRVMGDMLNLPTGDILMINGAKKGTAAWNHAAEPNYNPVLFRPEKVGRERFKVLKATTIPRMYHSTSSVLPDATILVGGSNTNPTYQFEGVEYPTEMRLEKFYPPYLDPALQHYQPEILQFDNRMTFGNDFHISFRVFGTLNEVPMRQIKVTMYAPPFTTHGYSMNQRLIQLGFTDLSADLFGVQHVTARAPPSGRIAPAGYYLVFVVYRGIPSVGKWVQIQ</sequence>
<feature type="domain" description="Galactose oxidase-like Early set" evidence="2">
    <location>
        <begin position="510"/>
        <end position="615"/>
    </location>
</feature>
<evidence type="ECO:0000313" key="3">
    <source>
        <dbReference type="EMBL" id="PKI76266.1"/>
    </source>
</evidence>
<dbReference type="Pfam" id="PF09118">
    <property type="entry name" value="GO-like_E_set"/>
    <property type="match status" value="1"/>
</dbReference>
<evidence type="ECO:0000259" key="1">
    <source>
        <dbReference type="Pfam" id="PF07250"/>
    </source>
</evidence>
<dbReference type="InterPro" id="IPR013783">
    <property type="entry name" value="Ig-like_fold"/>
</dbReference>
<dbReference type="Gene3D" id="2.130.10.80">
    <property type="entry name" value="Galactose oxidase/kelch, beta-propeller"/>
    <property type="match status" value="1"/>
</dbReference>
<dbReference type="InterPro" id="IPR037293">
    <property type="entry name" value="Gal_Oxidase_central_sf"/>
</dbReference>
<dbReference type="OrthoDB" id="2019572at2759"/>
<dbReference type="PANTHER" id="PTHR32208:SF93">
    <property type="entry name" value="ALDEHYDE OXIDASE GLOX1"/>
    <property type="match status" value="1"/>
</dbReference>
<dbReference type="Gene3D" id="2.60.40.10">
    <property type="entry name" value="Immunoglobulins"/>
    <property type="match status" value="1"/>
</dbReference>
<protein>
    <submittedName>
        <fullName evidence="3">Uncharacterized protein</fullName>
    </submittedName>
</protein>
<name>A0A2I0L818_PUNGR</name>
<dbReference type="SUPFAM" id="SSF50965">
    <property type="entry name" value="Galactose oxidase, central domain"/>
    <property type="match status" value="1"/>
</dbReference>
<dbReference type="Proteomes" id="UP000233551">
    <property type="component" value="Unassembled WGS sequence"/>
</dbReference>
<dbReference type="InterPro" id="IPR015202">
    <property type="entry name" value="GO-like_E_set"/>
</dbReference>
<dbReference type="GeneID" id="116199431"/>
<proteinExistence type="predicted"/>
<dbReference type="Pfam" id="PF07250">
    <property type="entry name" value="Glyoxal_oxid_N"/>
    <property type="match status" value="1"/>
</dbReference>
<dbReference type="InterPro" id="IPR014756">
    <property type="entry name" value="Ig_E-set"/>
</dbReference>
<dbReference type="PANTHER" id="PTHR32208">
    <property type="entry name" value="SECRETED PROTEIN-RELATED"/>
    <property type="match status" value="1"/>
</dbReference>